<dbReference type="GO" id="GO:0005840">
    <property type="term" value="C:ribosome"/>
    <property type="evidence" value="ECO:0007669"/>
    <property type="project" value="UniProtKB-KW"/>
</dbReference>
<evidence type="ECO:0000313" key="5">
    <source>
        <dbReference type="EMBL" id="KUK45244.1"/>
    </source>
</evidence>
<dbReference type="HAMAP" id="MF_00273">
    <property type="entry name" value="Ribosomal_eL20"/>
    <property type="match status" value="1"/>
</dbReference>
<evidence type="ECO:0000256" key="1">
    <source>
        <dbReference type="ARBA" id="ARBA00022980"/>
    </source>
</evidence>
<comment type="similarity">
    <text evidence="3">Belongs to the eukaryotic ribosomal protein eL20 family.</text>
</comment>
<dbReference type="InterPro" id="IPR028877">
    <property type="entry name" value="Ribosomal_eL20"/>
</dbReference>
<dbReference type="EMBL" id="LGHB01000001">
    <property type="protein sequence ID" value="KUK97629.1"/>
    <property type="molecule type" value="Genomic_DNA"/>
</dbReference>
<sequence length="59" mass="6816">MVDFEVKGKFRVRNEWQSFSKVIESNSEKNALEKTYSLLGSKQGVKRNLIRIEEVKALG</sequence>
<keyword evidence="3" id="KW-0699">rRNA-binding</keyword>
<dbReference type="Proteomes" id="UP000053961">
    <property type="component" value="Unassembled WGS sequence"/>
</dbReference>
<dbReference type="NCBIfam" id="NF001981">
    <property type="entry name" value="PRK00773.1-1"/>
    <property type="match status" value="1"/>
</dbReference>
<dbReference type="GO" id="GO:0006412">
    <property type="term" value="P:translation"/>
    <property type="evidence" value="ECO:0007669"/>
    <property type="project" value="UniProtKB-UniRule"/>
</dbReference>
<proteinExistence type="inferred from homology"/>
<evidence type="ECO:0000256" key="3">
    <source>
        <dbReference type="HAMAP-Rule" id="MF_00273"/>
    </source>
</evidence>
<dbReference type="Gene3D" id="3.10.20.10">
    <property type="match status" value="1"/>
</dbReference>
<dbReference type="InterPro" id="IPR023573">
    <property type="entry name" value="Ribosomal_eL20_dom"/>
</dbReference>
<dbReference type="SUPFAM" id="SSF160374">
    <property type="entry name" value="RplX-like"/>
    <property type="match status" value="1"/>
</dbReference>
<comment type="subunit">
    <text evidence="3">Part of the 50S ribosomal subunit. Binds 23S rRNA.</text>
</comment>
<comment type="caution">
    <text evidence="6">The sequence shown here is derived from an EMBL/GenBank/DDBJ whole genome shotgun (WGS) entry which is preliminary data.</text>
</comment>
<dbReference type="EMBL" id="LGFT01000006">
    <property type="protein sequence ID" value="KUK45244.1"/>
    <property type="molecule type" value="Genomic_DNA"/>
</dbReference>
<dbReference type="Pfam" id="PF01775">
    <property type="entry name" value="Ribosomal_L18A"/>
    <property type="match status" value="1"/>
</dbReference>
<dbReference type="GO" id="GO:0070180">
    <property type="term" value="F:large ribosomal subunit rRNA binding"/>
    <property type="evidence" value="ECO:0007669"/>
    <property type="project" value="UniProtKB-UniRule"/>
</dbReference>
<name>A0A117MD63_9EURY</name>
<evidence type="ECO:0000259" key="4">
    <source>
        <dbReference type="Pfam" id="PF01775"/>
    </source>
</evidence>
<dbReference type="GO" id="GO:0003735">
    <property type="term" value="F:structural constituent of ribosome"/>
    <property type="evidence" value="ECO:0007669"/>
    <property type="project" value="InterPro"/>
</dbReference>
<evidence type="ECO:0000313" key="7">
    <source>
        <dbReference type="Proteomes" id="UP000053961"/>
    </source>
</evidence>
<organism evidence="6 7">
    <name type="scientific">Methanothrix harundinacea</name>
    <dbReference type="NCBI Taxonomy" id="301375"/>
    <lineage>
        <taxon>Archaea</taxon>
        <taxon>Methanobacteriati</taxon>
        <taxon>Methanobacteriota</taxon>
        <taxon>Stenosarchaea group</taxon>
        <taxon>Methanomicrobia</taxon>
        <taxon>Methanotrichales</taxon>
        <taxon>Methanotrichaceae</taxon>
        <taxon>Methanothrix</taxon>
    </lineage>
</organism>
<dbReference type="PATRIC" id="fig|301375.6.peg.1042"/>
<keyword evidence="1 3" id="KW-0689">Ribosomal protein</keyword>
<protein>
    <recommendedName>
        <fullName evidence="3">Large ribosomal subunit protein eL20</fullName>
    </recommendedName>
</protein>
<dbReference type="GO" id="GO:1990904">
    <property type="term" value="C:ribonucleoprotein complex"/>
    <property type="evidence" value="ECO:0007669"/>
    <property type="project" value="UniProtKB-KW"/>
</dbReference>
<dbReference type="Proteomes" id="UP000057043">
    <property type="component" value="Unassembled WGS sequence"/>
</dbReference>
<reference evidence="7 8" key="2">
    <citation type="journal article" date="2015" name="MBio">
        <title>Genome-Resolved Metagenomic Analysis Reveals Roles for Candidate Phyla and Other Microbial Community Members in Biogeochemical Transformations in Oil Reservoirs.</title>
        <authorList>
            <person name="Hu P."/>
            <person name="Tom L."/>
            <person name="Singh A."/>
            <person name="Thomas B.C."/>
            <person name="Baker B.J."/>
            <person name="Piceno Y.M."/>
            <person name="Andersen G.L."/>
            <person name="Banfield J.F."/>
        </authorList>
    </citation>
    <scope>NUCLEOTIDE SEQUENCE [LARGE SCALE GENOMIC DNA]</scope>
    <source>
        <strain evidence="5">57_489</strain>
    </source>
</reference>
<gene>
    <name evidence="3" type="primary">rpl18a</name>
    <name evidence="3" type="synonym">rpl20e</name>
    <name evidence="3" type="synonym">rplX</name>
    <name evidence="5" type="ORF">XD72_0379</name>
    <name evidence="6" type="ORF">XE07_0043</name>
</gene>
<evidence type="ECO:0000313" key="8">
    <source>
        <dbReference type="Proteomes" id="UP000057043"/>
    </source>
</evidence>
<dbReference type="AlphaFoldDB" id="A0A117MD63"/>
<keyword evidence="3" id="KW-0694">RNA-binding</keyword>
<evidence type="ECO:0000256" key="2">
    <source>
        <dbReference type="ARBA" id="ARBA00023274"/>
    </source>
</evidence>
<accession>A0A117MD63</accession>
<keyword evidence="2 3" id="KW-0687">Ribonucleoprotein</keyword>
<evidence type="ECO:0000313" key="6">
    <source>
        <dbReference type="EMBL" id="KUK97629.1"/>
    </source>
</evidence>
<feature type="domain" description="Large ribosomal subunit protein eL20" evidence="4">
    <location>
        <begin position="2"/>
        <end position="56"/>
    </location>
</feature>
<reference evidence="6" key="1">
    <citation type="journal article" date="2015" name="MBio">
        <title>Genome-resolved metagenomic analysis reveals roles for candidate phyla and other microbial community members in biogeochemical transformations in oil reservoirs.</title>
        <authorList>
            <person name="Hu P."/>
            <person name="Tom L."/>
            <person name="Singh A."/>
            <person name="Thomas B.C."/>
            <person name="Baker B.J."/>
            <person name="Piceno Y.M."/>
            <person name="Andersen G.L."/>
            <person name="Banfield J.F."/>
        </authorList>
    </citation>
    <scope>NUCLEOTIDE SEQUENCE [LARGE SCALE GENOMIC DNA]</scope>
    <source>
        <strain evidence="6">56_747</strain>
    </source>
</reference>